<dbReference type="SUPFAM" id="SSF158472">
    <property type="entry name" value="HAMP domain-like"/>
    <property type="match status" value="1"/>
</dbReference>
<dbReference type="PANTHER" id="PTHR44936">
    <property type="entry name" value="SENSOR PROTEIN CREC"/>
    <property type="match status" value="1"/>
</dbReference>
<comment type="catalytic activity">
    <reaction evidence="1">
        <text>ATP + protein L-histidine = ADP + protein N-phospho-L-histidine.</text>
        <dbReference type="EC" id="2.7.13.3"/>
    </reaction>
</comment>
<comment type="caution">
    <text evidence="13">The sequence shown here is derived from an EMBL/GenBank/DDBJ whole genome shotgun (WGS) entry which is preliminary data.</text>
</comment>
<dbReference type="SMART" id="SM00388">
    <property type="entry name" value="HisKA"/>
    <property type="match status" value="1"/>
</dbReference>
<evidence type="ECO:0000313" key="13">
    <source>
        <dbReference type="EMBL" id="GFE78984.1"/>
    </source>
</evidence>
<dbReference type="GO" id="GO:0005524">
    <property type="term" value="F:ATP binding"/>
    <property type="evidence" value="ECO:0007669"/>
    <property type="project" value="UniProtKB-KW"/>
</dbReference>
<dbReference type="AlphaFoldDB" id="A0A829Y6V2"/>
<dbReference type="InterPro" id="IPR050980">
    <property type="entry name" value="2C_sensor_his_kinase"/>
</dbReference>
<dbReference type="GO" id="GO:0005886">
    <property type="term" value="C:plasma membrane"/>
    <property type="evidence" value="ECO:0007669"/>
    <property type="project" value="UniProtKB-SubCell"/>
</dbReference>
<sequence length="451" mass="50536">MRSLFLRIFLSFWVATLLVLATTAAVAWYRFQRDQTASPNIRQLASEAQNRLLVGGMKDLYAWIENAEDRFPGRHIYVVRPDGQDILQRPLPPTYRSYANRLKDAGFFGREPPPNGRDDPLLLTPLFTDRDGTVYTVMIGQRSPISPLQASDVRLVVFAFALVISGLVCWWLAHYISKPLERLQSSARSLAAGNLDERVGEEFSSRRDELGVLARDFDAMADHIRTLIASREDLLRAMSHELRSPLARLRVASGLARRPQADIVKQLDRIELEAERLDTLIGQMLQLSQLRSYKPTLPLEPIDVTTLLNEVVEDARLEASAADKNVDWTPGENLWLNGDHDLMRSAIENVLRNAVRFTKPGTAVAVSLVREHRDALIAIEDHGPGVPEAELAHIFEPFYRVAESRDRDSGGTGIGLAITARVVGLYKGQVRAQNAATGGLRVEIRLPLRRD</sequence>
<dbReference type="FunFam" id="3.30.565.10:FF:000006">
    <property type="entry name" value="Sensor histidine kinase WalK"/>
    <property type="match status" value="1"/>
</dbReference>
<dbReference type="Gene3D" id="1.10.287.130">
    <property type="match status" value="1"/>
</dbReference>
<dbReference type="PROSITE" id="PS50109">
    <property type="entry name" value="HIS_KIN"/>
    <property type="match status" value="1"/>
</dbReference>
<dbReference type="InterPro" id="IPR003660">
    <property type="entry name" value="HAMP_dom"/>
</dbReference>
<dbReference type="SMART" id="SM00304">
    <property type="entry name" value="HAMP"/>
    <property type="match status" value="1"/>
</dbReference>
<feature type="domain" description="HAMP" evidence="12">
    <location>
        <begin position="174"/>
        <end position="229"/>
    </location>
</feature>
<dbReference type="InterPro" id="IPR004358">
    <property type="entry name" value="Sig_transdc_His_kin-like_C"/>
</dbReference>
<keyword evidence="14" id="KW-1185">Reference proteome</keyword>
<evidence type="ECO:0000259" key="11">
    <source>
        <dbReference type="PROSITE" id="PS50109"/>
    </source>
</evidence>
<reference evidence="14" key="1">
    <citation type="submission" date="2020-01" db="EMBL/GenBank/DDBJ databases">
        <title>'Steroidobacter agaridevorans' sp. nov., agar-degrading bacteria isolated from rhizosphere soils.</title>
        <authorList>
            <person name="Ikenaga M."/>
            <person name="Kataoka M."/>
            <person name="Murouchi A."/>
            <person name="Katsuragi S."/>
            <person name="Sakai M."/>
        </authorList>
    </citation>
    <scope>NUCLEOTIDE SEQUENCE [LARGE SCALE GENOMIC DNA]</scope>
    <source>
        <strain evidence="14">YU21-B</strain>
    </source>
</reference>
<dbReference type="InterPro" id="IPR036097">
    <property type="entry name" value="HisK_dim/P_sf"/>
</dbReference>
<proteinExistence type="predicted"/>
<keyword evidence="9" id="KW-0067">ATP-binding</keyword>
<dbReference type="Pfam" id="PF00512">
    <property type="entry name" value="HisKA"/>
    <property type="match status" value="1"/>
</dbReference>
<keyword evidence="4" id="KW-1003">Cell membrane</keyword>
<dbReference type="GO" id="GO:0000155">
    <property type="term" value="F:phosphorelay sensor kinase activity"/>
    <property type="evidence" value="ECO:0007669"/>
    <property type="project" value="InterPro"/>
</dbReference>
<feature type="transmembrane region" description="Helical" evidence="10">
    <location>
        <begin position="153"/>
        <end position="173"/>
    </location>
</feature>
<dbReference type="SUPFAM" id="SSF47384">
    <property type="entry name" value="Homodimeric domain of signal transducing histidine kinase"/>
    <property type="match status" value="1"/>
</dbReference>
<dbReference type="EC" id="2.7.13.3" evidence="3"/>
<dbReference type="Gene3D" id="3.30.565.10">
    <property type="entry name" value="Histidine kinase-like ATPase, C-terminal domain"/>
    <property type="match status" value="1"/>
</dbReference>
<keyword evidence="8 13" id="KW-0418">Kinase</keyword>
<keyword evidence="10" id="KW-1133">Transmembrane helix</keyword>
<keyword evidence="5" id="KW-0597">Phosphoprotein</keyword>
<keyword evidence="6" id="KW-0808">Transferase</keyword>
<evidence type="ECO:0000256" key="6">
    <source>
        <dbReference type="ARBA" id="ARBA00022679"/>
    </source>
</evidence>
<evidence type="ECO:0000259" key="12">
    <source>
        <dbReference type="PROSITE" id="PS50885"/>
    </source>
</evidence>
<dbReference type="PANTHER" id="PTHR44936:SF10">
    <property type="entry name" value="SENSOR PROTEIN RSTB"/>
    <property type="match status" value="1"/>
</dbReference>
<evidence type="ECO:0000313" key="14">
    <source>
        <dbReference type="Proteomes" id="UP000445000"/>
    </source>
</evidence>
<accession>A0A829Y6V2</accession>
<dbReference type="CDD" id="cd06225">
    <property type="entry name" value="HAMP"/>
    <property type="match status" value="1"/>
</dbReference>
<keyword evidence="10" id="KW-0812">Transmembrane</keyword>
<dbReference type="Proteomes" id="UP000445000">
    <property type="component" value="Unassembled WGS sequence"/>
</dbReference>
<evidence type="ECO:0000256" key="9">
    <source>
        <dbReference type="ARBA" id="ARBA00022840"/>
    </source>
</evidence>
<evidence type="ECO:0000256" key="1">
    <source>
        <dbReference type="ARBA" id="ARBA00000085"/>
    </source>
</evidence>
<evidence type="ECO:0000256" key="4">
    <source>
        <dbReference type="ARBA" id="ARBA00022475"/>
    </source>
</evidence>
<dbReference type="Pfam" id="PF02518">
    <property type="entry name" value="HATPase_c"/>
    <property type="match status" value="1"/>
</dbReference>
<dbReference type="InterPro" id="IPR005467">
    <property type="entry name" value="His_kinase_dom"/>
</dbReference>
<dbReference type="CDD" id="cd00082">
    <property type="entry name" value="HisKA"/>
    <property type="match status" value="1"/>
</dbReference>
<evidence type="ECO:0000256" key="2">
    <source>
        <dbReference type="ARBA" id="ARBA00004651"/>
    </source>
</evidence>
<organism evidence="13 14">
    <name type="scientific">Steroidobacter agaridevorans</name>
    <dbReference type="NCBI Taxonomy" id="2695856"/>
    <lineage>
        <taxon>Bacteria</taxon>
        <taxon>Pseudomonadati</taxon>
        <taxon>Pseudomonadota</taxon>
        <taxon>Gammaproteobacteria</taxon>
        <taxon>Steroidobacterales</taxon>
        <taxon>Steroidobacteraceae</taxon>
        <taxon>Steroidobacter</taxon>
    </lineage>
</organism>
<evidence type="ECO:0000256" key="7">
    <source>
        <dbReference type="ARBA" id="ARBA00022741"/>
    </source>
</evidence>
<dbReference type="SMART" id="SM00387">
    <property type="entry name" value="HATPase_c"/>
    <property type="match status" value="1"/>
</dbReference>
<keyword evidence="7" id="KW-0547">Nucleotide-binding</keyword>
<dbReference type="SUPFAM" id="SSF55874">
    <property type="entry name" value="ATPase domain of HSP90 chaperone/DNA topoisomerase II/histidine kinase"/>
    <property type="match status" value="1"/>
</dbReference>
<keyword evidence="10" id="KW-0472">Membrane</keyword>
<dbReference type="InterPro" id="IPR003661">
    <property type="entry name" value="HisK_dim/P_dom"/>
</dbReference>
<dbReference type="EMBL" id="BLJN01000001">
    <property type="protein sequence ID" value="GFE78984.1"/>
    <property type="molecule type" value="Genomic_DNA"/>
</dbReference>
<name>A0A829Y6V2_9GAMM</name>
<evidence type="ECO:0000256" key="10">
    <source>
        <dbReference type="SAM" id="Phobius"/>
    </source>
</evidence>
<evidence type="ECO:0000256" key="5">
    <source>
        <dbReference type="ARBA" id="ARBA00022553"/>
    </source>
</evidence>
<comment type="subcellular location">
    <subcellularLocation>
        <location evidence="2">Cell membrane</location>
        <topology evidence="2">Multi-pass membrane protein</topology>
    </subcellularLocation>
</comment>
<feature type="domain" description="Histidine kinase" evidence="11">
    <location>
        <begin position="237"/>
        <end position="450"/>
    </location>
</feature>
<protein>
    <recommendedName>
        <fullName evidence="3">histidine kinase</fullName>
        <ecNumber evidence="3">2.7.13.3</ecNumber>
    </recommendedName>
</protein>
<evidence type="ECO:0000256" key="3">
    <source>
        <dbReference type="ARBA" id="ARBA00012438"/>
    </source>
</evidence>
<dbReference type="PRINTS" id="PR00344">
    <property type="entry name" value="BCTRLSENSOR"/>
</dbReference>
<dbReference type="Pfam" id="PF00672">
    <property type="entry name" value="HAMP"/>
    <property type="match status" value="1"/>
</dbReference>
<dbReference type="PROSITE" id="PS50885">
    <property type="entry name" value="HAMP"/>
    <property type="match status" value="1"/>
</dbReference>
<dbReference type="Gene3D" id="6.10.340.10">
    <property type="match status" value="1"/>
</dbReference>
<gene>
    <name evidence="13" type="primary">cpxA</name>
    <name evidence="13" type="ORF">GCM10011487_09840</name>
</gene>
<evidence type="ECO:0000256" key="8">
    <source>
        <dbReference type="ARBA" id="ARBA00022777"/>
    </source>
</evidence>
<dbReference type="InterPro" id="IPR003594">
    <property type="entry name" value="HATPase_dom"/>
</dbReference>
<dbReference type="RefSeq" id="WP_161810814.1">
    <property type="nucleotide sequence ID" value="NZ_BLJN01000001.1"/>
</dbReference>
<dbReference type="InterPro" id="IPR036890">
    <property type="entry name" value="HATPase_C_sf"/>
</dbReference>